<protein>
    <submittedName>
        <fullName evidence="2">VOC family protein</fullName>
    </submittedName>
</protein>
<keyword evidence="3" id="KW-1185">Reference proteome</keyword>
<organism evidence="2 3">
    <name type="scientific">Chengkuizengella axinellae</name>
    <dbReference type="NCBI Taxonomy" id="3064388"/>
    <lineage>
        <taxon>Bacteria</taxon>
        <taxon>Bacillati</taxon>
        <taxon>Bacillota</taxon>
        <taxon>Bacilli</taxon>
        <taxon>Bacillales</taxon>
        <taxon>Paenibacillaceae</taxon>
        <taxon>Chengkuizengella</taxon>
    </lineage>
</organism>
<proteinExistence type="predicted"/>
<sequence length="263" mass="30724">MHFSKFDHLTILIKEEHRQANIDWYINLLGLEPKWDSPDNKLTCFKLPSQQIITLLSEYPDSSETINEGVRVCFITHDLKKTKLFVEHEGIFTSQIYVTPWGMNAFDFSDLQGTRLTVTSIPNQQDKKIDYNSKFSSFFLHINVGDLRDTKEWYSNYLGMISSEINHSESYVLMRMPEDKGTSFPIFFSNSSFDSRINSSNKPSTVAIRPFFQISGKSELEYTQHLFNKHQIKTNEIQASSDDFMKWFDFEDLYGNQLHAISY</sequence>
<dbReference type="SUPFAM" id="SSF54593">
    <property type="entry name" value="Glyoxalase/Bleomycin resistance protein/Dihydroxybiphenyl dioxygenase"/>
    <property type="match status" value="1"/>
</dbReference>
<dbReference type="InterPro" id="IPR029068">
    <property type="entry name" value="Glyas_Bleomycin-R_OHBP_Dase"/>
</dbReference>
<evidence type="ECO:0000313" key="2">
    <source>
        <dbReference type="EMBL" id="MDP5273865.1"/>
    </source>
</evidence>
<dbReference type="Proteomes" id="UP001231941">
    <property type="component" value="Unassembled WGS sequence"/>
</dbReference>
<dbReference type="PROSITE" id="PS51819">
    <property type="entry name" value="VOC"/>
    <property type="match status" value="1"/>
</dbReference>
<comment type="caution">
    <text evidence="2">The sequence shown here is derived from an EMBL/GenBank/DDBJ whole genome shotgun (WGS) entry which is preliminary data.</text>
</comment>
<accession>A0ABT9IWX1</accession>
<dbReference type="RefSeq" id="WP_305991163.1">
    <property type="nucleotide sequence ID" value="NZ_JAVAMP010000002.1"/>
</dbReference>
<dbReference type="CDD" id="cd06587">
    <property type="entry name" value="VOC"/>
    <property type="match status" value="1"/>
</dbReference>
<name>A0ABT9IWX1_9BACL</name>
<feature type="domain" description="VOC" evidence="1">
    <location>
        <begin position="5"/>
        <end position="121"/>
    </location>
</feature>
<gene>
    <name evidence="2" type="ORF">Q5Y73_07095</name>
</gene>
<dbReference type="InterPro" id="IPR037523">
    <property type="entry name" value="VOC_core"/>
</dbReference>
<dbReference type="Gene3D" id="3.10.180.10">
    <property type="entry name" value="2,3-Dihydroxybiphenyl 1,2-Dioxygenase, domain 1"/>
    <property type="match status" value="2"/>
</dbReference>
<evidence type="ECO:0000313" key="3">
    <source>
        <dbReference type="Proteomes" id="UP001231941"/>
    </source>
</evidence>
<evidence type="ECO:0000259" key="1">
    <source>
        <dbReference type="PROSITE" id="PS51819"/>
    </source>
</evidence>
<dbReference type="EMBL" id="JAVAMP010000002">
    <property type="protein sequence ID" value="MDP5273865.1"/>
    <property type="molecule type" value="Genomic_DNA"/>
</dbReference>
<reference evidence="2 3" key="1">
    <citation type="submission" date="2023-08" db="EMBL/GenBank/DDBJ databases">
        <authorList>
            <person name="Park J.-S."/>
        </authorList>
    </citation>
    <scope>NUCLEOTIDE SEQUENCE [LARGE SCALE GENOMIC DNA]</scope>
    <source>
        <strain evidence="2 3">2205SS18-9</strain>
    </source>
</reference>